<protein>
    <submittedName>
        <fullName evidence="2">Uncharacterized protein</fullName>
    </submittedName>
</protein>
<dbReference type="EMBL" id="JBHFEH010000007">
    <property type="protein sequence ID" value="KAL2056560.1"/>
    <property type="molecule type" value="Genomic_DNA"/>
</dbReference>
<accession>A0ABR4BFP8</accession>
<organism evidence="2 3">
    <name type="scientific">Lepraria finkii</name>
    <dbReference type="NCBI Taxonomy" id="1340010"/>
    <lineage>
        <taxon>Eukaryota</taxon>
        <taxon>Fungi</taxon>
        <taxon>Dikarya</taxon>
        <taxon>Ascomycota</taxon>
        <taxon>Pezizomycotina</taxon>
        <taxon>Lecanoromycetes</taxon>
        <taxon>OSLEUM clade</taxon>
        <taxon>Lecanoromycetidae</taxon>
        <taxon>Lecanorales</taxon>
        <taxon>Lecanorineae</taxon>
        <taxon>Stereocaulaceae</taxon>
        <taxon>Lepraria</taxon>
    </lineage>
</organism>
<name>A0ABR4BFP8_9LECA</name>
<comment type="caution">
    <text evidence="2">The sequence shown here is derived from an EMBL/GenBank/DDBJ whole genome shotgun (WGS) entry which is preliminary data.</text>
</comment>
<proteinExistence type="predicted"/>
<keyword evidence="3" id="KW-1185">Reference proteome</keyword>
<gene>
    <name evidence="2" type="ORF">ABVK25_002954</name>
</gene>
<feature type="region of interest" description="Disordered" evidence="1">
    <location>
        <begin position="621"/>
        <end position="652"/>
    </location>
</feature>
<dbReference type="Pfam" id="PF12520">
    <property type="entry name" value="DUF3723"/>
    <property type="match status" value="1"/>
</dbReference>
<reference evidence="2 3" key="1">
    <citation type="submission" date="2024-09" db="EMBL/GenBank/DDBJ databases">
        <title>Rethinking Asexuality: The Enigmatic Case of Functional Sexual Genes in Lepraria (Stereocaulaceae).</title>
        <authorList>
            <person name="Doellman M."/>
            <person name="Sun Y."/>
            <person name="Barcenas-Pena A."/>
            <person name="Lumbsch H.T."/>
            <person name="Grewe F."/>
        </authorList>
    </citation>
    <scope>NUCLEOTIDE SEQUENCE [LARGE SCALE GENOMIC DNA]</scope>
    <source>
        <strain evidence="2 3">Grewe 0041</strain>
    </source>
</reference>
<sequence>MDGPSAKDLQVFREKSRTFCGSFEIPLDKLEHEQLPKNPRQRDATNVARLLDVFHKEGCRPREPENHMLALISRSALPQARPPGGVSRGVFEEPQRLIPESPLRVLRGRHRLEAARKFLKGGDRWWVVDLYSDDLNDLVRNELREHDSNASRWFDGDIVRQIRFSTLANDPSRRDKWLARLSKSKRTCLLRLEALPGKFIESLDDLTPFAGLWPAVQIGTFPRLLKLRCPEKEVTRCLRLVKRTWTHIVGDRENDQLQLDANTVAILQGRCPFRSTEDHAFVRMRMLAGDILPAVKDNNRRSEIFDRICSIEYMILSIKTCIENSKWLEPAVRILKQLLPNNGKGSISQQFHALHNGQASLKVQTSEFTSEDRTWAFGDSFWLSYRQVFLFSLRHFPAMDSQAPRKDVATQSSPYPRKQERWWHELSSLASESGYRGLRRKYPDRKAADAKAIEDCVRSILPSKYYQIDSERMRRIVQLNCQLMSDVPYAVRMRVVPELTSDHDGCGSNISDRWGRPYDQAFEADQESLFLDYIYFSPYGNVPKRYLTTFAVKRDFFRSFFGSEEDDLDRETHVGRLFRDDVAKDEEGDDVMGDRDRITGINAGIVNPDDEDNQMAGQQLLTSGNLPNTKEENESQLQTSEPLPPTVEFGQQNHDKVVSFTEASRLLSRTQRDGRKRLFTVLSPMADNTFRKHQADSLDATSMVTALELPSDARFIARDENERLKMTAPTTILDAARSEQLHTVLRVKQPNIQALIRRFEDHKEPEDELDDIE</sequence>
<dbReference type="InterPro" id="IPR022198">
    <property type="entry name" value="DUF3723"/>
</dbReference>
<evidence type="ECO:0000313" key="2">
    <source>
        <dbReference type="EMBL" id="KAL2056560.1"/>
    </source>
</evidence>
<dbReference type="Proteomes" id="UP001590951">
    <property type="component" value="Unassembled WGS sequence"/>
</dbReference>
<evidence type="ECO:0000256" key="1">
    <source>
        <dbReference type="SAM" id="MobiDB-lite"/>
    </source>
</evidence>
<evidence type="ECO:0000313" key="3">
    <source>
        <dbReference type="Proteomes" id="UP001590951"/>
    </source>
</evidence>